<dbReference type="HAMAP" id="MF_00227">
    <property type="entry name" value="RNase_P"/>
    <property type="match status" value="1"/>
</dbReference>
<accession>A0A2T4URR6</accession>
<comment type="caution">
    <text evidence="9">The sequence shown here is derived from an EMBL/GenBank/DDBJ whole genome shotgun (WGS) entry which is preliminary data.</text>
</comment>
<evidence type="ECO:0000313" key="9">
    <source>
        <dbReference type="EMBL" id="PTL72224.1"/>
    </source>
</evidence>
<keyword evidence="10" id="KW-1185">Reference proteome</keyword>
<dbReference type="PANTHER" id="PTHR33992:SF1">
    <property type="entry name" value="RIBONUCLEASE P PROTEIN COMPONENT"/>
    <property type="match status" value="1"/>
</dbReference>
<sequence length="120" mass="13257">MLARANRIVRGDEYRTVVRRGVRSTGPHTVTYVRRSSSATPPRFGFIVAKSVGSAVTRNTVRRRLKAIAFELVGQTDHGTDVVIRALPSSATAPWSELRREVVVAMTRNPRSARAAEVRS</sequence>
<dbReference type="AlphaFoldDB" id="A0A2T4URR6"/>
<dbReference type="GO" id="GO:0001682">
    <property type="term" value="P:tRNA 5'-leader removal"/>
    <property type="evidence" value="ECO:0007669"/>
    <property type="project" value="UniProtKB-UniRule"/>
</dbReference>
<dbReference type="GO" id="GO:0004526">
    <property type="term" value="F:ribonuclease P activity"/>
    <property type="evidence" value="ECO:0007669"/>
    <property type="project" value="UniProtKB-UniRule"/>
</dbReference>
<organism evidence="9 10">
    <name type="scientific">Rathayibacter caricis DSM 15933</name>
    <dbReference type="NCBI Taxonomy" id="1328867"/>
    <lineage>
        <taxon>Bacteria</taxon>
        <taxon>Bacillati</taxon>
        <taxon>Actinomycetota</taxon>
        <taxon>Actinomycetes</taxon>
        <taxon>Micrococcales</taxon>
        <taxon>Microbacteriaceae</taxon>
        <taxon>Rathayibacter</taxon>
    </lineage>
</organism>
<dbReference type="RefSeq" id="WP_107573961.1">
    <property type="nucleotide sequence ID" value="NZ_PZPL01000001.1"/>
</dbReference>
<dbReference type="PANTHER" id="PTHR33992">
    <property type="entry name" value="RIBONUCLEASE P PROTEIN COMPONENT"/>
    <property type="match status" value="1"/>
</dbReference>
<dbReference type="Proteomes" id="UP000241085">
    <property type="component" value="Unassembled WGS sequence"/>
</dbReference>
<dbReference type="Gene3D" id="3.30.230.10">
    <property type="match status" value="1"/>
</dbReference>
<dbReference type="InterPro" id="IPR014721">
    <property type="entry name" value="Ribsml_uS5_D2-typ_fold_subgr"/>
</dbReference>
<evidence type="ECO:0000256" key="4">
    <source>
        <dbReference type="ARBA" id="ARBA00022759"/>
    </source>
</evidence>
<dbReference type="NCBIfam" id="TIGR00188">
    <property type="entry name" value="rnpA"/>
    <property type="match status" value="1"/>
</dbReference>
<evidence type="ECO:0000256" key="2">
    <source>
        <dbReference type="ARBA" id="ARBA00022694"/>
    </source>
</evidence>
<keyword evidence="3 7" id="KW-0540">Nuclease</keyword>
<dbReference type="PROSITE" id="PS00648">
    <property type="entry name" value="RIBONUCLEASE_P"/>
    <property type="match status" value="1"/>
</dbReference>
<keyword evidence="6 7" id="KW-0694">RNA-binding</keyword>
<gene>
    <name evidence="7 9" type="primary">rnpA</name>
    <name evidence="9" type="ORF">C1I63_04775</name>
</gene>
<dbReference type="InterPro" id="IPR020539">
    <property type="entry name" value="RNase_P_CS"/>
</dbReference>
<proteinExistence type="inferred from homology"/>
<dbReference type="EMBL" id="PZPL01000001">
    <property type="protein sequence ID" value="PTL72224.1"/>
    <property type="molecule type" value="Genomic_DNA"/>
</dbReference>
<keyword evidence="2 7" id="KW-0819">tRNA processing</keyword>
<dbReference type="InterPro" id="IPR000100">
    <property type="entry name" value="RNase_P"/>
</dbReference>
<evidence type="ECO:0000256" key="7">
    <source>
        <dbReference type="HAMAP-Rule" id="MF_00227"/>
    </source>
</evidence>
<dbReference type="GO" id="GO:0000049">
    <property type="term" value="F:tRNA binding"/>
    <property type="evidence" value="ECO:0007669"/>
    <property type="project" value="UniProtKB-UniRule"/>
</dbReference>
<comment type="catalytic activity">
    <reaction evidence="7">
        <text>Endonucleolytic cleavage of RNA, removing 5'-extranucleotides from tRNA precursor.</text>
        <dbReference type="EC" id="3.1.26.5"/>
    </reaction>
</comment>
<evidence type="ECO:0000256" key="8">
    <source>
        <dbReference type="NCBIfam" id="TIGR00188"/>
    </source>
</evidence>
<dbReference type="GO" id="GO:0042781">
    <property type="term" value="F:3'-tRNA processing endoribonuclease activity"/>
    <property type="evidence" value="ECO:0007669"/>
    <property type="project" value="TreeGrafter"/>
</dbReference>
<dbReference type="EC" id="3.1.26.5" evidence="7 8"/>
<comment type="similarity">
    <text evidence="7">Belongs to the RnpA family.</text>
</comment>
<evidence type="ECO:0000256" key="6">
    <source>
        <dbReference type="ARBA" id="ARBA00022884"/>
    </source>
</evidence>
<comment type="subunit">
    <text evidence="7">Consists of a catalytic RNA component (M1 or rnpB) and a protein subunit.</text>
</comment>
<evidence type="ECO:0000256" key="5">
    <source>
        <dbReference type="ARBA" id="ARBA00022801"/>
    </source>
</evidence>
<keyword evidence="4 7" id="KW-0255">Endonuclease</keyword>
<reference evidence="9 10" key="1">
    <citation type="submission" date="2018-03" db="EMBL/GenBank/DDBJ databases">
        <title>Bacteriophage NCPPB3778 and a type I-E CRISPR drive the evolution of the US Biological Select Agent, Rathayibacter toxicus.</title>
        <authorList>
            <person name="Davis E.W.II."/>
            <person name="Tabima J.F."/>
            <person name="Weisberg A.J."/>
            <person name="Dantas Lopes L."/>
            <person name="Wiseman M.S."/>
            <person name="Wiseman M.S."/>
            <person name="Pupko T."/>
            <person name="Belcher M.S."/>
            <person name="Sechler A.J."/>
            <person name="Tancos M.A."/>
            <person name="Schroeder B.K."/>
            <person name="Murray T.D."/>
            <person name="Luster D.G."/>
            <person name="Schneider W.L."/>
            <person name="Rogers E."/>
            <person name="Andreote F.D."/>
            <person name="Grunwald N.J."/>
            <person name="Putnam M.L."/>
            <person name="Chang J.H."/>
        </authorList>
    </citation>
    <scope>NUCLEOTIDE SEQUENCE [LARGE SCALE GENOMIC DNA]</scope>
    <source>
        <strain evidence="9 10">DSM 15933</strain>
    </source>
</reference>
<evidence type="ECO:0000256" key="1">
    <source>
        <dbReference type="ARBA" id="ARBA00002663"/>
    </source>
</evidence>
<evidence type="ECO:0000313" key="10">
    <source>
        <dbReference type="Proteomes" id="UP000241085"/>
    </source>
</evidence>
<dbReference type="SUPFAM" id="SSF54211">
    <property type="entry name" value="Ribosomal protein S5 domain 2-like"/>
    <property type="match status" value="1"/>
</dbReference>
<protein>
    <recommendedName>
        <fullName evidence="7 8">Ribonuclease P protein component</fullName>
        <shortName evidence="7">RNase P protein</shortName>
        <shortName evidence="7">RNaseP protein</shortName>
        <ecNumber evidence="7 8">3.1.26.5</ecNumber>
    </recommendedName>
    <alternativeName>
        <fullName evidence="7">Protein C5</fullName>
    </alternativeName>
</protein>
<evidence type="ECO:0000256" key="3">
    <source>
        <dbReference type="ARBA" id="ARBA00022722"/>
    </source>
</evidence>
<name>A0A2T4URR6_9MICO</name>
<dbReference type="Pfam" id="PF00825">
    <property type="entry name" value="Ribonuclease_P"/>
    <property type="match status" value="1"/>
</dbReference>
<dbReference type="GO" id="GO:0030677">
    <property type="term" value="C:ribonuclease P complex"/>
    <property type="evidence" value="ECO:0007669"/>
    <property type="project" value="TreeGrafter"/>
</dbReference>
<comment type="function">
    <text evidence="1 7">RNaseP catalyzes the removal of the 5'-leader sequence from pre-tRNA to produce the mature 5'-terminus. It can also cleave other RNA substrates such as 4.5S RNA. The protein component plays an auxiliary but essential role in vivo by binding to the 5'-leader sequence and broadening the substrate specificity of the ribozyme.</text>
</comment>
<dbReference type="InterPro" id="IPR020568">
    <property type="entry name" value="Ribosomal_Su5_D2-typ_SF"/>
</dbReference>
<keyword evidence="5 7" id="KW-0378">Hydrolase</keyword>